<dbReference type="EMBL" id="AP023037">
    <property type="protein sequence ID" value="BCD46779.1"/>
    <property type="molecule type" value="Genomic_DNA"/>
</dbReference>
<gene>
    <name evidence="3" type="ORF">NHP190020_18180</name>
</gene>
<keyword evidence="2" id="KW-0732">Signal</keyword>
<comment type="similarity">
    <text evidence="1">Belongs to the TrbG/VirB9 family.</text>
</comment>
<reference evidence="3 4" key="1">
    <citation type="submission" date="2020-04" db="EMBL/GenBank/DDBJ databases">
        <title>Genomic analysis of gastric non-Helicobacter pylori Helicobacters isolated in Japan.</title>
        <authorList>
            <person name="Suzuki M."/>
            <person name="Rimbara E."/>
        </authorList>
    </citation>
    <scope>NUCLEOTIDE SEQUENCE [LARGE SCALE GENOMIC DNA]</scope>
    <source>
        <strain evidence="3 4">NHP19-0020</strain>
        <plasmid evidence="3 4">pNHP190020_1</plasmid>
    </source>
</reference>
<dbReference type="InterPro" id="IPR038161">
    <property type="entry name" value="VirB9/CagX/TrbG_C_sf"/>
</dbReference>
<dbReference type="InterPro" id="IPR010258">
    <property type="entry name" value="Conjugal_tfr_TrbG/VirB9/CagX"/>
</dbReference>
<dbReference type="Proteomes" id="UP000509742">
    <property type="component" value="Plasmid pNHP190020_1"/>
</dbReference>
<keyword evidence="3" id="KW-0614">Plasmid</keyword>
<dbReference type="Gene3D" id="2.60.40.2500">
    <property type="match status" value="1"/>
</dbReference>
<organism evidence="3 4">
    <name type="scientific">Helicobacter suis</name>
    <dbReference type="NCBI Taxonomy" id="104628"/>
    <lineage>
        <taxon>Bacteria</taxon>
        <taxon>Pseudomonadati</taxon>
        <taxon>Campylobacterota</taxon>
        <taxon>Epsilonproteobacteria</taxon>
        <taxon>Campylobacterales</taxon>
        <taxon>Helicobacteraceae</taxon>
        <taxon>Helicobacter</taxon>
    </lineage>
</organism>
<name>A0ABM7L235_9HELI</name>
<evidence type="ECO:0000313" key="3">
    <source>
        <dbReference type="EMBL" id="BCD46779.1"/>
    </source>
</evidence>
<evidence type="ECO:0000313" key="4">
    <source>
        <dbReference type="Proteomes" id="UP000509742"/>
    </source>
</evidence>
<dbReference type="CDD" id="cd06911">
    <property type="entry name" value="VirB9_CagX_TrbG"/>
    <property type="match status" value="1"/>
</dbReference>
<proteinExistence type="inferred from homology"/>
<dbReference type="Pfam" id="PF03524">
    <property type="entry name" value="CagX"/>
    <property type="match status" value="1"/>
</dbReference>
<evidence type="ECO:0000256" key="1">
    <source>
        <dbReference type="ARBA" id="ARBA00006135"/>
    </source>
</evidence>
<sequence length="446" mass="51442">MFCSIVYAQDTNMPSIYRDANAKTSKSTDTTGGLKPAPSISLKDFKEQENSEKVQKLMDLKAIQWAFFKKDRKLSDNNFNILYVAGNTNKIRLRYAMTTLFIFDNDPIVYVSLGDPSGFEISYPTNEHYSLNNLLVIKPLLIGVDTNLTVIGASGRIYTFYIFSVHFTSPKQSYFTVFVSNRRQIGALQLEALKTTPKNSSTPSDYKKLDYSSKEYDDGKYIKIGDPVNHIFIEKAKISRGYVQKPRAKRKWWSLWLYKKPNDDAVAMKALDIFDDSKYTYFRFDRDLAISKFPYTYKVVDGYDNPINSRVVGNYIIAEDVGRKWTLRLGAEYVCVVKNQKAFKKSKDFAKLKELLEKDEAMKARRNNLHLVEEENIPQLILSTPVKPDSNQTCTPLSTKETKALENIKKFVAPKFTAVKRRPKFKRKYKYCIPIESTQRKNNGKH</sequence>
<accession>A0ABM7L235</accession>
<evidence type="ECO:0000256" key="2">
    <source>
        <dbReference type="ARBA" id="ARBA00022729"/>
    </source>
</evidence>
<geneLocation type="plasmid" evidence="3 4">
    <name>pNHP190020_1</name>
</geneLocation>
<dbReference type="RefSeq" id="WP_006564734.1">
    <property type="nucleotide sequence ID" value="NZ_AP023037.1"/>
</dbReference>
<keyword evidence="4" id="KW-1185">Reference proteome</keyword>
<protein>
    <submittedName>
        <fullName evidence="3">Type IV secretion system protein VirB9</fullName>
    </submittedName>
</protein>
<dbReference type="InterPro" id="IPR033645">
    <property type="entry name" value="VirB9/CagX/TrbG_C"/>
</dbReference>